<dbReference type="GO" id="GO:0007169">
    <property type="term" value="P:cell surface receptor protein tyrosine kinase signaling pathway"/>
    <property type="evidence" value="ECO:0007669"/>
    <property type="project" value="TreeGrafter"/>
</dbReference>
<dbReference type="InterPro" id="IPR001245">
    <property type="entry name" value="Ser-Thr/Tyr_kinase_cat_dom"/>
</dbReference>
<dbReference type="Gene3D" id="2.60.40.10">
    <property type="entry name" value="Immunoglobulins"/>
    <property type="match status" value="1"/>
</dbReference>
<keyword evidence="4" id="KW-0812">Transmembrane</keyword>
<dbReference type="GO" id="GO:0005886">
    <property type="term" value="C:plasma membrane"/>
    <property type="evidence" value="ECO:0007669"/>
    <property type="project" value="TreeGrafter"/>
</dbReference>
<dbReference type="InterPro" id="IPR036116">
    <property type="entry name" value="FN3_sf"/>
</dbReference>
<evidence type="ECO:0008006" key="9">
    <source>
        <dbReference type="Google" id="ProtNLM"/>
    </source>
</evidence>
<evidence type="ECO:0000259" key="5">
    <source>
        <dbReference type="PROSITE" id="PS50011"/>
    </source>
</evidence>
<proteinExistence type="predicted"/>
<evidence type="ECO:0000259" key="6">
    <source>
        <dbReference type="PROSITE" id="PS50853"/>
    </source>
</evidence>
<evidence type="ECO:0000256" key="2">
    <source>
        <dbReference type="ARBA" id="ARBA00023180"/>
    </source>
</evidence>
<dbReference type="CDD" id="cd00192">
    <property type="entry name" value="PTKc"/>
    <property type="match status" value="1"/>
</dbReference>
<name>A0AA88XXG4_PINIB</name>
<dbReference type="PRINTS" id="PR00109">
    <property type="entry name" value="TYRKINASE"/>
</dbReference>
<dbReference type="SUPFAM" id="SSF56112">
    <property type="entry name" value="Protein kinase-like (PK-like)"/>
    <property type="match status" value="1"/>
</dbReference>
<dbReference type="PANTHER" id="PTHR24416">
    <property type="entry name" value="TYROSINE-PROTEIN KINASE RECEPTOR"/>
    <property type="match status" value="1"/>
</dbReference>
<accession>A0AA88XXG4</accession>
<dbReference type="PROSITE" id="PS50011">
    <property type="entry name" value="PROTEIN_KINASE_DOM"/>
    <property type="match status" value="1"/>
</dbReference>
<feature type="domain" description="Protein kinase" evidence="5">
    <location>
        <begin position="587"/>
        <end position="826"/>
    </location>
</feature>
<dbReference type="InterPro" id="IPR013783">
    <property type="entry name" value="Ig-like_fold"/>
</dbReference>
<evidence type="ECO:0000313" key="7">
    <source>
        <dbReference type="EMBL" id="KAK3088866.1"/>
    </source>
</evidence>
<organism evidence="7 8">
    <name type="scientific">Pinctada imbricata</name>
    <name type="common">Atlantic pearl-oyster</name>
    <name type="synonym">Pinctada martensii</name>
    <dbReference type="NCBI Taxonomy" id="66713"/>
    <lineage>
        <taxon>Eukaryota</taxon>
        <taxon>Metazoa</taxon>
        <taxon>Spiralia</taxon>
        <taxon>Lophotrochozoa</taxon>
        <taxon>Mollusca</taxon>
        <taxon>Bivalvia</taxon>
        <taxon>Autobranchia</taxon>
        <taxon>Pteriomorphia</taxon>
        <taxon>Pterioida</taxon>
        <taxon>Pterioidea</taxon>
        <taxon>Pteriidae</taxon>
        <taxon>Pinctada</taxon>
    </lineage>
</organism>
<keyword evidence="2" id="KW-0325">Glycoprotein</keyword>
<feature type="transmembrane region" description="Helical" evidence="4">
    <location>
        <begin position="513"/>
        <end position="533"/>
    </location>
</feature>
<dbReference type="InterPro" id="IPR003961">
    <property type="entry name" value="FN3_dom"/>
</dbReference>
<dbReference type="InterPro" id="IPR000719">
    <property type="entry name" value="Prot_kinase_dom"/>
</dbReference>
<keyword evidence="4" id="KW-0472">Membrane</keyword>
<dbReference type="PROSITE" id="PS50853">
    <property type="entry name" value="FN3"/>
    <property type="match status" value="1"/>
</dbReference>
<feature type="domain" description="Fibronectin type-III" evidence="6">
    <location>
        <begin position="411"/>
        <end position="502"/>
    </location>
</feature>
<evidence type="ECO:0000256" key="1">
    <source>
        <dbReference type="ARBA" id="ARBA00004167"/>
    </source>
</evidence>
<dbReference type="Gene3D" id="1.10.510.10">
    <property type="entry name" value="Transferase(Phosphotransferase) domain 1"/>
    <property type="match status" value="1"/>
</dbReference>
<dbReference type="PANTHER" id="PTHR24416:SF611">
    <property type="entry name" value="TYROSINE-PROTEIN KINASE TRANSMEMBRANE RECEPTOR ROR"/>
    <property type="match status" value="1"/>
</dbReference>
<dbReference type="InterPro" id="IPR011009">
    <property type="entry name" value="Kinase-like_dom_sf"/>
</dbReference>
<sequence length="826" mass="94177">WKGWDDHVSGIFQYTWQVFRLEPNKYTLNLTEKDPLNPMHIGTIRVANLLEFPMYTPGAPGMYSIVLEISDQANNTMYARSLVLFDSNPIVTINDDENNRIKVESADEESDWLWQSTLDNEAGNGSPIRVSWRGHFTNKLHVDQKLLNPVNPFPQVRRKVSESKTIEKIVPQKFEDNNGKRSLKGIENIHGIVRFQYAFKKDSHGGSDSQIAPNKSSDWVDVTNFMREEVTFTAARSDGDTIRIWIKAFDVMGSSNIDSVSVHFDSSPPAITDKDTFIEKNQNSTTFYYASRIQVSAYDRESGIKQIRWRFVYEDTDEIFKIGETHIHYTNKDIDGELSPREGICITTGQCYLYNHYVYFDNCWLAVPKSKLNNQVIRLELDVYNQAILSKSTTLTINNLKSYKGIEDYNGPLNLTVVVITDTGVLISWEKMPTCFNITYITVSANSTSGTNRFYKIEKDETEFNLAHLDPLTNYTMVFITHYEEEKSDPVIFSVVTHAPKPSGFGLSVGGKAGISLAILILVGIIIAGLVLWRTGRLAKTREVMRYRLTVYRKAAPEVTEFDDDIYMYGQMDMQGKKSWLLQNDDIVLEQLLTSGRFADIYMARYSTSQGRTTLAIAKILKENFSEEDKVLMQAKINFYGTKVGDHPNVLAFIGSVEDNVALGPYMVMEFCESGNLRDWLQKQKRSVTEDLIETLYRLTLEVAKGMEHLANKEIIHRRLAARNVLLTEDLTAKIAGFGPTRTSNEQEGNDNSTEKERIPVKWVAPECIKSMKKATFESDVWSYGIVMWEIFSLGDPPYPGIRSKELPMRVKSGYRMKQPENASEM</sequence>
<feature type="non-terminal residue" evidence="7">
    <location>
        <position position="1"/>
    </location>
</feature>
<dbReference type="SUPFAM" id="SSF49265">
    <property type="entry name" value="Fibronectin type III"/>
    <property type="match status" value="1"/>
</dbReference>
<comment type="subcellular location">
    <subcellularLocation>
        <location evidence="1">Membrane</location>
        <topology evidence="1">Single-pass membrane protein</topology>
    </subcellularLocation>
</comment>
<dbReference type="GO" id="GO:0043235">
    <property type="term" value="C:receptor complex"/>
    <property type="evidence" value="ECO:0007669"/>
    <property type="project" value="TreeGrafter"/>
</dbReference>
<evidence type="ECO:0000313" key="8">
    <source>
        <dbReference type="Proteomes" id="UP001186944"/>
    </source>
</evidence>
<dbReference type="GO" id="GO:0004714">
    <property type="term" value="F:transmembrane receptor protein tyrosine kinase activity"/>
    <property type="evidence" value="ECO:0007669"/>
    <property type="project" value="TreeGrafter"/>
</dbReference>
<comment type="caution">
    <text evidence="7">The sequence shown here is derived from an EMBL/GenBank/DDBJ whole genome shotgun (WGS) entry which is preliminary data.</text>
</comment>
<dbReference type="AlphaFoldDB" id="A0AA88XXG4"/>
<dbReference type="EMBL" id="VSWD01000011">
    <property type="protein sequence ID" value="KAK3088866.1"/>
    <property type="molecule type" value="Genomic_DNA"/>
</dbReference>
<reference evidence="7" key="1">
    <citation type="submission" date="2019-08" db="EMBL/GenBank/DDBJ databases">
        <title>The improved chromosome-level genome for the pearl oyster Pinctada fucata martensii using PacBio sequencing and Hi-C.</title>
        <authorList>
            <person name="Zheng Z."/>
        </authorList>
    </citation>
    <scope>NUCLEOTIDE SEQUENCE</scope>
    <source>
        <strain evidence="7">ZZ-2019</strain>
        <tissue evidence="7">Adductor muscle</tissue>
    </source>
</reference>
<dbReference type="Proteomes" id="UP001186944">
    <property type="component" value="Unassembled WGS sequence"/>
</dbReference>
<keyword evidence="8" id="KW-1185">Reference proteome</keyword>
<dbReference type="GO" id="GO:0005524">
    <property type="term" value="F:ATP binding"/>
    <property type="evidence" value="ECO:0007669"/>
    <property type="project" value="InterPro"/>
</dbReference>
<evidence type="ECO:0000256" key="3">
    <source>
        <dbReference type="SAM" id="MobiDB-lite"/>
    </source>
</evidence>
<gene>
    <name evidence="7" type="ORF">FSP39_024768</name>
</gene>
<evidence type="ECO:0000256" key="4">
    <source>
        <dbReference type="SAM" id="Phobius"/>
    </source>
</evidence>
<protein>
    <recommendedName>
        <fullName evidence="9">Receptor protein-tyrosine kinase</fullName>
    </recommendedName>
</protein>
<dbReference type="InterPro" id="IPR050122">
    <property type="entry name" value="RTK"/>
</dbReference>
<feature type="compositionally biased region" description="Polar residues" evidence="3">
    <location>
        <begin position="741"/>
        <end position="752"/>
    </location>
</feature>
<feature type="region of interest" description="Disordered" evidence="3">
    <location>
        <begin position="738"/>
        <end position="757"/>
    </location>
</feature>
<keyword evidence="4" id="KW-1133">Transmembrane helix</keyword>
<dbReference type="Pfam" id="PF07714">
    <property type="entry name" value="PK_Tyr_Ser-Thr"/>
    <property type="match status" value="1"/>
</dbReference>
<dbReference type="CDD" id="cd00063">
    <property type="entry name" value="FN3"/>
    <property type="match status" value="1"/>
</dbReference>